<evidence type="ECO:0000256" key="6">
    <source>
        <dbReference type="ARBA" id="ARBA00023136"/>
    </source>
</evidence>
<dbReference type="GO" id="GO:0005886">
    <property type="term" value="C:plasma membrane"/>
    <property type="evidence" value="ECO:0007669"/>
    <property type="project" value="UniProtKB-SubCell"/>
</dbReference>
<evidence type="ECO:0000256" key="10">
    <source>
        <dbReference type="ARBA" id="ARBA00023224"/>
    </source>
</evidence>
<keyword evidence="2" id="KW-1003">Cell membrane</keyword>
<dbReference type="Pfam" id="PF00001">
    <property type="entry name" value="7tm_1"/>
    <property type="match status" value="1"/>
</dbReference>
<feature type="transmembrane region" description="Helical" evidence="13">
    <location>
        <begin position="284"/>
        <end position="306"/>
    </location>
</feature>
<dbReference type="PROSITE" id="PS50262">
    <property type="entry name" value="G_PROTEIN_RECEP_F1_2"/>
    <property type="match status" value="1"/>
</dbReference>
<gene>
    <name evidence="15" type="ORF">PECUL_23A026608</name>
</gene>
<evidence type="ECO:0000259" key="14">
    <source>
        <dbReference type="PROSITE" id="PS50262"/>
    </source>
</evidence>
<keyword evidence="4 13" id="KW-1133">Transmembrane helix</keyword>
<reference evidence="15" key="1">
    <citation type="submission" date="2022-03" db="EMBL/GenBank/DDBJ databases">
        <authorList>
            <person name="Alioto T."/>
            <person name="Alioto T."/>
            <person name="Gomez Garrido J."/>
        </authorList>
    </citation>
    <scope>NUCLEOTIDE SEQUENCE</scope>
</reference>
<feature type="compositionally biased region" description="Basic and acidic residues" evidence="12">
    <location>
        <begin position="403"/>
        <end position="413"/>
    </location>
</feature>
<evidence type="ECO:0000256" key="7">
    <source>
        <dbReference type="ARBA" id="ARBA00023157"/>
    </source>
</evidence>
<dbReference type="Proteomes" id="UP001295444">
    <property type="component" value="Chromosome 03"/>
</dbReference>
<dbReference type="FunFam" id="1.20.1070.10:FF:000215">
    <property type="entry name" value="G protein-coupled receptor 151"/>
    <property type="match status" value="1"/>
</dbReference>
<evidence type="ECO:0000256" key="8">
    <source>
        <dbReference type="ARBA" id="ARBA00023170"/>
    </source>
</evidence>
<keyword evidence="7" id="KW-1015">Disulfide bond</keyword>
<accession>A0AAD1RS57</accession>
<keyword evidence="10" id="KW-0807">Transducer</keyword>
<feature type="domain" description="G-protein coupled receptors family 1 profile" evidence="14">
    <location>
        <begin position="51"/>
        <end position="304"/>
    </location>
</feature>
<feature type="transmembrane region" description="Helical" evidence="13">
    <location>
        <begin position="114"/>
        <end position="139"/>
    </location>
</feature>
<protein>
    <recommendedName>
        <fullName evidence="11">GPCR-2037</fullName>
    </recommendedName>
</protein>
<keyword evidence="6 13" id="KW-0472">Membrane</keyword>
<feature type="transmembrane region" description="Helical" evidence="13">
    <location>
        <begin position="246"/>
        <end position="272"/>
    </location>
</feature>
<feature type="transmembrane region" description="Helical" evidence="13">
    <location>
        <begin position="35"/>
        <end position="62"/>
    </location>
</feature>
<dbReference type="SUPFAM" id="SSF81321">
    <property type="entry name" value="Family A G protein-coupled receptor-like"/>
    <property type="match status" value="1"/>
</dbReference>
<keyword evidence="8 15" id="KW-0675">Receptor</keyword>
<keyword evidence="5" id="KW-0297">G-protein coupled receptor</keyword>
<dbReference type="PANTHER" id="PTHR45695">
    <property type="entry name" value="LEUCOKININ RECEPTOR-RELATED"/>
    <property type="match status" value="1"/>
</dbReference>
<evidence type="ECO:0000256" key="13">
    <source>
        <dbReference type="SAM" id="Phobius"/>
    </source>
</evidence>
<feature type="transmembrane region" description="Helical" evidence="13">
    <location>
        <begin position="74"/>
        <end position="94"/>
    </location>
</feature>
<dbReference type="PANTHER" id="PTHR45695:SF1">
    <property type="entry name" value="G-PROTEIN COUPLED RECEPTOR 151"/>
    <property type="match status" value="1"/>
</dbReference>
<feature type="compositionally biased region" description="Polar residues" evidence="12">
    <location>
        <begin position="355"/>
        <end position="372"/>
    </location>
</feature>
<dbReference type="InterPro" id="IPR017452">
    <property type="entry name" value="GPCR_Rhodpsn_7TM"/>
</dbReference>
<evidence type="ECO:0000256" key="12">
    <source>
        <dbReference type="SAM" id="MobiDB-lite"/>
    </source>
</evidence>
<evidence type="ECO:0000313" key="16">
    <source>
        <dbReference type="Proteomes" id="UP001295444"/>
    </source>
</evidence>
<feature type="transmembrane region" description="Helical" evidence="13">
    <location>
        <begin position="202"/>
        <end position="225"/>
    </location>
</feature>
<evidence type="ECO:0000256" key="9">
    <source>
        <dbReference type="ARBA" id="ARBA00023180"/>
    </source>
</evidence>
<evidence type="ECO:0000256" key="11">
    <source>
        <dbReference type="ARBA" id="ARBA00076555"/>
    </source>
</evidence>
<dbReference type="PRINTS" id="PR00237">
    <property type="entry name" value="GPCRRHODOPSN"/>
</dbReference>
<comment type="subcellular location">
    <subcellularLocation>
        <location evidence="1">Cell membrane</location>
        <topology evidence="1">Multi-pass membrane protein</topology>
    </subcellularLocation>
</comment>
<keyword evidence="16" id="KW-1185">Reference proteome</keyword>
<evidence type="ECO:0000256" key="4">
    <source>
        <dbReference type="ARBA" id="ARBA00022989"/>
    </source>
</evidence>
<evidence type="ECO:0000256" key="5">
    <source>
        <dbReference type="ARBA" id="ARBA00023040"/>
    </source>
</evidence>
<feature type="region of interest" description="Disordered" evidence="12">
    <location>
        <begin position="333"/>
        <end position="413"/>
    </location>
</feature>
<evidence type="ECO:0000256" key="3">
    <source>
        <dbReference type="ARBA" id="ARBA00022692"/>
    </source>
</evidence>
<name>A0AAD1RS57_PELCU</name>
<evidence type="ECO:0000256" key="1">
    <source>
        <dbReference type="ARBA" id="ARBA00004651"/>
    </source>
</evidence>
<dbReference type="CDD" id="cd15002">
    <property type="entry name" value="7tmA_GPR151"/>
    <property type="match status" value="1"/>
</dbReference>
<keyword evidence="3 13" id="KW-0812">Transmembrane</keyword>
<feature type="transmembrane region" description="Helical" evidence="13">
    <location>
        <begin position="151"/>
        <end position="168"/>
    </location>
</feature>
<dbReference type="InterPro" id="IPR000276">
    <property type="entry name" value="GPCR_Rhodpsn"/>
</dbReference>
<sequence>MEQPPANFSTMNSSLHKQPVYAGGFKPLEASDWTLVIPSLLLVICLIGVAGNVCVIAILLHNARKAKPSMIHSLILNLSISDLLLLMFSVPFRAAAYFRSTLMTGWFLCRTADWFTHVCMSSKSISIAVVAKACFMYACNPAKQTNIKQNAVCGVLLAIWLVSALLPLPEWIFTITKPIAGDMACVMDIPVHAHQMMEIFVILYPICVYCAPFTIAFFYFWRAYGQCQRRGTKSQNLRNQIRSRRLTIMLLSVTVTFSILWIPEWVAWLWVWHQPHHGPSPPPAFLAVAQILMFSLSSINPLLFLVMSEEFNEGFKGVWKHLASKKSVSMQEAQEEGVVHSDVDPDVAPSPEQPVKSSCMEQSCSQQNFGSQESKDNPVLPDVEQFWCERESHPSDQDNDPIPWERQEKEPGE</sequence>
<dbReference type="EMBL" id="OW240914">
    <property type="protein sequence ID" value="CAH2277130.1"/>
    <property type="molecule type" value="Genomic_DNA"/>
</dbReference>
<organism evidence="15 16">
    <name type="scientific">Pelobates cultripes</name>
    <name type="common">Western spadefoot toad</name>
    <dbReference type="NCBI Taxonomy" id="61616"/>
    <lineage>
        <taxon>Eukaryota</taxon>
        <taxon>Metazoa</taxon>
        <taxon>Chordata</taxon>
        <taxon>Craniata</taxon>
        <taxon>Vertebrata</taxon>
        <taxon>Euteleostomi</taxon>
        <taxon>Amphibia</taxon>
        <taxon>Batrachia</taxon>
        <taxon>Anura</taxon>
        <taxon>Pelobatoidea</taxon>
        <taxon>Pelobatidae</taxon>
        <taxon>Pelobates</taxon>
    </lineage>
</organism>
<keyword evidence="9" id="KW-0325">Glycoprotein</keyword>
<evidence type="ECO:0000256" key="2">
    <source>
        <dbReference type="ARBA" id="ARBA00022475"/>
    </source>
</evidence>
<feature type="compositionally biased region" description="Basic and acidic residues" evidence="12">
    <location>
        <begin position="387"/>
        <end position="396"/>
    </location>
</feature>
<dbReference type="Gene3D" id="1.20.1070.10">
    <property type="entry name" value="Rhodopsin 7-helix transmembrane proteins"/>
    <property type="match status" value="1"/>
</dbReference>
<dbReference type="AlphaFoldDB" id="A0AAD1RS57"/>
<proteinExistence type="predicted"/>
<evidence type="ECO:0000313" key="15">
    <source>
        <dbReference type="EMBL" id="CAH2277130.1"/>
    </source>
</evidence>
<dbReference type="GO" id="GO:0004930">
    <property type="term" value="F:G protein-coupled receptor activity"/>
    <property type="evidence" value="ECO:0007669"/>
    <property type="project" value="UniProtKB-KW"/>
</dbReference>